<organism evidence="2">
    <name type="scientific">Iconisemion striatum</name>
    <dbReference type="NCBI Taxonomy" id="60296"/>
    <lineage>
        <taxon>Eukaryota</taxon>
        <taxon>Metazoa</taxon>
        <taxon>Chordata</taxon>
        <taxon>Craniata</taxon>
        <taxon>Vertebrata</taxon>
        <taxon>Euteleostomi</taxon>
        <taxon>Actinopterygii</taxon>
        <taxon>Neopterygii</taxon>
        <taxon>Teleostei</taxon>
        <taxon>Neoteleostei</taxon>
        <taxon>Acanthomorphata</taxon>
        <taxon>Ovalentaria</taxon>
        <taxon>Atherinomorphae</taxon>
        <taxon>Cyprinodontiformes</taxon>
        <taxon>Nothobranchiidae</taxon>
        <taxon>Iconisemion</taxon>
    </lineage>
</organism>
<name>A0A1A7YD83_9TELE</name>
<feature type="chain" id="PRO_5008363824" evidence="1">
    <location>
        <begin position="23"/>
        <end position="62"/>
    </location>
</feature>
<dbReference type="EMBL" id="HADX01005663">
    <property type="protein sequence ID" value="SBP27895.1"/>
    <property type="molecule type" value="Transcribed_RNA"/>
</dbReference>
<keyword evidence="1" id="KW-0732">Signal</keyword>
<accession>A0A1A7YD83</accession>
<evidence type="ECO:0000313" key="2">
    <source>
        <dbReference type="EMBL" id="SBP27895.1"/>
    </source>
</evidence>
<reference evidence="2" key="1">
    <citation type="submission" date="2016-05" db="EMBL/GenBank/DDBJ databases">
        <authorList>
            <person name="Lavstsen T."/>
            <person name="Jespersen J.S."/>
        </authorList>
    </citation>
    <scope>NUCLEOTIDE SEQUENCE</scope>
    <source>
        <tissue evidence="2">Brain</tissue>
    </source>
</reference>
<reference evidence="2" key="2">
    <citation type="submission" date="2016-06" db="EMBL/GenBank/DDBJ databases">
        <title>The genome of a short-lived fish provides insights into sex chromosome evolution and the genetic control of aging.</title>
        <authorList>
            <person name="Reichwald K."/>
            <person name="Felder M."/>
            <person name="Petzold A."/>
            <person name="Koch P."/>
            <person name="Groth M."/>
            <person name="Platzer M."/>
        </authorList>
    </citation>
    <scope>NUCLEOTIDE SEQUENCE</scope>
    <source>
        <tissue evidence="2">Brain</tissue>
    </source>
</reference>
<feature type="non-terminal residue" evidence="2">
    <location>
        <position position="62"/>
    </location>
</feature>
<proteinExistence type="predicted"/>
<evidence type="ECO:0000256" key="1">
    <source>
        <dbReference type="SAM" id="SignalP"/>
    </source>
</evidence>
<feature type="signal peptide" evidence="1">
    <location>
        <begin position="1"/>
        <end position="22"/>
    </location>
</feature>
<dbReference type="AlphaFoldDB" id="A0A1A7YD83"/>
<feature type="non-terminal residue" evidence="2">
    <location>
        <position position="1"/>
    </location>
</feature>
<protein>
    <submittedName>
        <fullName evidence="2">Uncharacterized protein</fullName>
    </submittedName>
</protein>
<sequence>SAPTHLIQWLNHLQQLIRLCRSLLIACWLKSGVLKQGERNWNMLDASPLEPGLTITELEKTP</sequence>
<gene>
    <name evidence="2" type="primary">Nfu_g_1_003935</name>
</gene>